<gene>
    <name evidence="8" type="ORF">BDZ94DRAFT_1292860</name>
</gene>
<keyword evidence="5 7" id="KW-0697">Rotamase</keyword>
<dbReference type="SUPFAM" id="SSF140984">
    <property type="entry name" value="PTPA-like"/>
    <property type="match status" value="1"/>
</dbReference>
<dbReference type="GO" id="GO:0007052">
    <property type="term" value="P:mitotic spindle organization"/>
    <property type="evidence" value="ECO:0007669"/>
    <property type="project" value="TreeGrafter"/>
</dbReference>
<dbReference type="Proteomes" id="UP000807353">
    <property type="component" value="Unassembled WGS sequence"/>
</dbReference>
<comment type="similarity">
    <text evidence="3 7">Belongs to the PTPA-type PPIase family.</text>
</comment>
<evidence type="ECO:0000256" key="6">
    <source>
        <dbReference type="ARBA" id="ARBA00023235"/>
    </source>
</evidence>
<dbReference type="EMBL" id="MU150425">
    <property type="protein sequence ID" value="KAF9456443.1"/>
    <property type="molecule type" value="Genomic_DNA"/>
</dbReference>
<dbReference type="InterPro" id="IPR004327">
    <property type="entry name" value="Phstyr_phstse_ac"/>
</dbReference>
<dbReference type="GO" id="GO:0008160">
    <property type="term" value="F:protein tyrosine phosphatase activator activity"/>
    <property type="evidence" value="ECO:0007669"/>
    <property type="project" value="TreeGrafter"/>
</dbReference>
<comment type="subcellular location">
    <subcellularLocation>
        <location evidence="2 7">Cytoplasm</location>
    </subcellularLocation>
</comment>
<evidence type="ECO:0000313" key="9">
    <source>
        <dbReference type="Proteomes" id="UP000807353"/>
    </source>
</evidence>
<dbReference type="OrthoDB" id="16120at2759"/>
<sequence>MSDSTPNLREISLLQVPKIEMLPKPRIKTDHDLEVWRKTRSYQDYSLFLRRLNEAVVGHYLPWNETTTSQSILRTITLLDELDTWIDEIPPQESPQRFGNLAFRTWGSRLEERADDLLHTLFSPDFSIVIPFVKPYLLTSFGSFTRMDYGTGHETSFALFLLSLTLVRFFHPIESEERELVLRVFVRYLHLCWKLQDTYRLEPAGSHGVWGLDDSSFLGYIFGSAQLREQTEIPVSAVLQESLPATNLYFLSINRIRQVKIGPFHEHSSQLHSIAMGVPNWKKVNSGLFKMYEAEVLGKRVVVQHIPLGGFASFFNPSSLGIQTDAGSVGKCGSMGRRINPSSTVYVRTCLSVWSWNSGPITLTLDVIFPPTLTVVSAGWWAWPGP</sequence>
<evidence type="ECO:0000256" key="2">
    <source>
        <dbReference type="ARBA" id="ARBA00004496"/>
    </source>
</evidence>
<dbReference type="InterPro" id="IPR043170">
    <property type="entry name" value="PTPA_C_lid"/>
</dbReference>
<evidence type="ECO:0000256" key="4">
    <source>
        <dbReference type="ARBA" id="ARBA00022490"/>
    </source>
</evidence>
<dbReference type="InterPro" id="IPR037218">
    <property type="entry name" value="PTPA_sf"/>
</dbReference>
<comment type="function">
    <text evidence="7">PPIases accelerate the folding of proteins. It catalyzes the cis-trans isomerization of proline imidic peptide bonds in oligopeptides.</text>
</comment>
<keyword evidence="6 7" id="KW-0413">Isomerase</keyword>
<keyword evidence="4 7" id="KW-0963">Cytoplasm</keyword>
<dbReference type="Gene3D" id="1.20.120.1150">
    <property type="match status" value="1"/>
</dbReference>
<comment type="caution">
    <text evidence="8">The sequence shown here is derived from an EMBL/GenBank/DDBJ whole genome shotgun (WGS) entry which is preliminary data.</text>
</comment>
<evidence type="ECO:0000256" key="7">
    <source>
        <dbReference type="RuleBase" id="RU361210"/>
    </source>
</evidence>
<reference evidence="8" key="1">
    <citation type="submission" date="2020-11" db="EMBL/GenBank/DDBJ databases">
        <authorList>
            <consortium name="DOE Joint Genome Institute"/>
            <person name="Ahrendt S."/>
            <person name="Riley R."/>
            <person name="Andreopoulos W."/>
            <person name="Labutti K."/>
            <person name="Pangilinan J."/>
            <person name="Ruiz-Duenas F.J."/>
            <person name="Barrasa J.M."/>
            <person name="Sanchez-Garcia M."/>
            <person name="Camarero S."/>
            <person name="Miyauchi S."/>
            <person name="Serrano A."/>
            <person name="Linde D."/>
            <person name="Babiker R."/>
            <person name="Drula E."/>
            <person name="Ayuso-Fernandez I."/>
            <person name="Pacheco R."/>
            <person name="Padilla G."/>
            <person name="Ferreira P."/>
            <person name="Barriuso J."/>
            <person name="Kellner H."/>
            <person name="Castanera R."/>
            <person name="Alfaro M."/>
            <person name="Ramirez L."/>
            <person name="Pisabarro A.G."/>
            <person name="Kuo A."/>
            <person name="Tritt A."/>
            <person name="Lipzen A."/>
            <person name="He G."/>
            <person name="Yan M."/>
            <person name="Ng V."/>
            <person name="Cullen D."/>
            <person name="Martin F."/>
            <person name="Rosso M.-N."/>
            <person name="Henrissat B."/>
            <person name="Hibbett D."/>
            <person name="Martinez A.T."/>
            <person name="Grigoriev I.V."/>
        </authorList>
    </citation>
    <scope>NUCLEOTIDE SEQUENCE</scope>
    <source>
        <strain evidence="8">CBS 247.69</strain>
    </source>
</reference>
<evidence type="ECO:0000313" key="8">
    <source>
        <dbReference type="EMBL" id="KAF9456443.1"/>
    </source>
</evidence>
<dbReference type="GO" id="GO:0005634">
    <property type="term" value="C:nucleus"/>
    <property type="evidence" value="ECO:0007669"/>
    <property type="project" value="TreeGrafter"/>
</dbReference>
<keyword evidence="9" id="KW-1185">Reference proteome</keyword>
<comment type="catalytic activity">
    <reaction evidence="1 7">
        <text>[protein]-peptidylproline (omega=180) = [protein]-peptidylproline (omega=0)</text>
        <dbReference type="Rhea" id="RHEA:16237"/>
        <dbReference type="Rhea" id="RHEA-COMP:10747"/>
        <dbReference type="Rhea" id="RHEA-COMP:10748"/>
        <dbReference type="ChEBI" id="CHEBI:83833"/>
        <dbReference type="ChEBI" id="CHEBI:83834"/>
        <dbReference type="EC" id="5.2.1.8"/>
    </reaction>
</comment>
<evidence type="ECO:0000256" key="1">
    <source>
        <dbReference type="ARBA" id="ARBA00000971"/>
    </source>
</evidence>
<accession>A0A9P6CCX6</accession>
<dbReference type="CDD" id="cd04087">
    <property type="entry name" value="PTPA"/>
    <property type="match status" value="1"/>
</dbReference>
<organism evidence="8 9">
    <name type="scientific">Collybia nuda</name>
    <dbReference type="NCBI Taxonomy" id="64659"/>
    <lineage>
        <taxon>Eukaryota</taxon>
        <taxon>Fungi</taxon>
        <taxon>Dikarya</taxon>
        <taxon>Basidiomycota</taxon>
        <taxon>Agaricomycotina</taxon>
        <taxon>Agaricomycetes</taxon>
        <taxon>Agaricomycetidae</taxon>
        <taxon>Agaricales</taxon>
        <taxon>Tricholomatineae</taxon>
        <taxon>Clitocybaceae</taxon>
        <taxon>Collybia</taxon>
    </lineage>
</organism>
<dbReference type="PANTHER" id="PTHR10012:SF0">
    <property type="entry name" value="SERINE_THREONINE-PROTEIN PHOSPHATASE 2A ACTIVATOR"/>
    <property type="match status" value="1"/>
</dbReference>
<dbReference type="EC" id="5.2.1.8" evidence="7"/>
<proteinExistence type="inferred from homology"/>
<dbReference type="GO" id="GO:0005737">
    <property type="term" value="C:cytoplasm"/>
    <property type="evidence" value="ECO:0007669"/>
    <property type="project" value="UniProtKB-SubCell"/>
</dbReference>
<dbReference type="GO" id="GO:0000159">
    <property type="term" value="C:protein phosphatase type 2A complex"/>
    <property type="evidence" value="ECO:0007669"/>
    <property type="project" value="TreeGrafter"/>
</dbReference>
<evidence type="ECO:0000256" key="5">
    <source>
        <dbReference type="ARBA" id="ARBA00023110"/>
    </source>
</evidence>
<evidence type="ECO:0000256" key="3">
    <source>
        <dbReference type="ARBA" id="ARBA00011019"/>
    </source>
</evidence>
<protein>
    <recommendedName>
        <fullName evidence="7">Serine/threonine-protein phosphatase 2A activator</fullName>
        <ecNumber evidence="7">5.2.1.8</ecNumber>
    </recommendedName>
    <alternativeName>
        <fullName evidence="7">Phosphotyrosyl phosphatase activator</fullName>
    </alternativeName>
</protein>
<name>A0A9P6CCX6_9AGAR</name>
<dbReference type="Pfam" id="PF03095">
    <property type="entry name" value="PTPA"/>
    <property type="match status" value="1"/>
</dbReference>
<dbReference type="GO" id="GO:0003755">
    <property type="term" value="F:peptidyl-prolyl cis-trans isomerase activity"/>
    <property type="evidence" value="ECO:0007669"/>
    <property type="project" value="UniProtKB-KW"/>
</dbReference>
<dbReference type="PANTHER" id="PTHR10012">
    <property type="entry name" value="SERINE/THREONINE-PROTEIN PHOSPHATASE 2A REGULATORY SUBUNIT B"/>
    <property type="match status" value="1"/>
</dbReference>
<dbReference type="AlphaFoldDB" id="A0A9P6CCX6"/>